<dbReference type="AlphaFoldDB" id="A0A9Q0ZQR0"/>
<dbReference type="SMART" id="SM00184">
    <property type="entry name" value="RING"/>
    <property type="match status" value="1"/>
</dbReference>
<accession>A0A9Q0ZQR0</accession>
<evidence type="ECO:0000256" key="5">
    <source>
        <dbReference type="ARBA" id="ARBA00022833"/>
    </source>
</evidence>
<dbReference type="EMBL" id="JAPFFL010000002">
    <property type="protein sequence ID" value="KAJ6743338.1"/>
    <property type="molecule type" value="Genomic_DNA"/>
</dbReference>
<dbReference type="PANTHER" id="PTHR15710:SF194">
    <property type="entry name" value="RING_U-BOX SUPERFAMILY PROTEIN"/>
    <property type="match status" value="1"/>
</dbReference>
<dbReference type="GO" id="GO:0016567">
    <property type="term" value="P:protein ubiquitination"/>
    <property type="evidence" value="ECO:0007669"/>
    <property type="project" value="TreeGrafter"/>
</dbReference>
<dbReference type="GO" id="GO:0061630">
    <property type="term" value="F:ubiquitin protein ligase activity"/>
    <property type="evidence" value="ECO:0007669"/>
    <property type="project" value="UniProtKB-EC"/>
</dbReference>
<keyword evidence="5" id="KW-0862">Zinc</keyword>
<proteinExistence type="predicted"/>
<dbReference type="GO" id="GO:0008270">
    <property type="term" value="F:zinc ion binding"/>
    <property type="evidence" value="ECO:0007669"/>
    <property type="project" value="UniProtKB-KW"/>
</dbReference>
<dbReference type="InterPro" id="IPR013083">
    <property type="entry name" value="Znf_RING/FYVE/PHD"/>
</dbReference>
<dbReference type="Proteomes" id="UP001151529">
    <property type="component" value="Chromosome 6"/>
</dbReference>
<comment type="caution">
    <text evidence="8">The sequence shown here is derived from an EMBL/GenBank/DDBJ whole genome shotgun (WGS) entry which is preliminary data.</text>
</comment>
<keyword evidence="9" id="KW-1185">Reference proteome</keyword>
<dbReference type="SUPFAM" id="SSF57850">
    <property type="entry name" value="RING/U-box"/>
    <property type="match status" value="1"/>
</dbReference>
<evidence type="ECO:0000259" key="7">
    <source>
        <dbReference type="PROSITE" id="PS50089"/>
    </source>
</evidence>
<dbReference type="InterPro" id="IPR001841">
    <property type="entry name" value="Znf_RING"/>
</dbReference>
<dbReference type="FunFam" id="3.30.40.10:FF:000781">
    <property type="entry name" value="Uncharacterized protein"/>
    <property type="match status" value="1"/>
</dbReference>
<gene>
    <name evidence="8" type="ORF">OIU85_017310</name>
</gene>
<evidence type="ECO:0000256" key="2">
    <source>
        <dbReference type="ARBA" id="ARBA00012483"/>
    </source>
</evidence>
<reference evidence="8" key="1">
    <citation type="submission" date="2022-11" db="EMBL/GenBank/DDBJ databases">
        <authorList>
            <person name="Hyden B.L."/>
            <person name="Feng K."/>
            <person name="Yates T."/>
            <person name="Jawdy S."/>
            <person name="Smart L.B."/>
            <person name="Muchero W."/>
        </authorList>
    </citation>
    <scope>NUCLEOTIDE SEQUENCE</scope>
    <source>
        <tissue evidence="8">Shoot tip</tissue>
    </source>
</reference>
<sequence>MIVGNPSLGRKSKALAFRYTNKVQRFLSASVSIVLCIKFAPLRRVLQISLFFFLLSSIMSAMDTQNYNVYVSAIYSSIPGNRSASSSATSPTFSIKLQAVTSYVSDVNVNTPMKPNLLEPLAKSRSPVPKTMSDRGPQKSFAFKSCHSLSRDAISGVISEANIGFSPDRIQWKGNPREDWTRLQSQDDLLRRILDLITHSHDDEFTLVLIIDKKTILAHHVLERMYYARSVQRAARDATRMVSFMNQQEASLGRPFLPSTWQNTVHHPLRERGDKLGFSSYESLVDLAFRHYAEQEGCKLIPATQSSIQSLEEVIFDGIEPATLCAICLETMEIGSPVTCMPCSHRHKFHSSCIVLWLEISHVCPLCRFELPTE</sequence>
<dbReference type="PANTHER" id="PTHR15710">
    <property type="entry name" value="E3 UBIQUITIN-PROTEIN LIGASE PRAJA"/>
    <property type="match status" value="1"/>
</dbReference>
<reference evidence="8" key="2">
    <citation type="journal article" date="2023" name="Int. J. Mol. Sci.">
        <title>De Novo Assembly and Annotation of 11 Diverse Shrub Willow (Salix) Genomes Reveals Novel Gene Organization in Sex-Linked Regions.</title>
        <authorList>
            <person name="Hyden B."/>
            <person name="Feng K."/>
            <person name="Yates T.B."/>
            <person name="Jawdy S."/>
            <person name="Cereghino C."/>
            <person name="Smart L.B."/>
            <person name="Muchero W."/>
        </authorList>
    </citation>
    <scope>NUCLEOTIDE SEQUENCE [LARGE SCALE GENOMIC DNA]</scope>
    <source>
        <tissue evidence="8">Shoot tip</tissue>
    </source>
</reference>
<dbReference type="PROSITE" id="PS50089">
    <property type="entry name" value="ZF_RING_2"/>
    <property type="match status" value="1"/>
</dbReference>
<dbReference type="CDD" id="cd16454">
    <property type="entry name" value="RING-H2_PA-TM-RING"/>
    <property type="match status" value="1"/>
</dbReference>
<dbReference type="GO" id="GO:0005737">
    <property type="term" value="C:cytoplasm"/>
    <property type="evidence" value="ECO:0007669"/>
    <property type="project" value="TreeGrafter"/>
</dbReference>
<evidence type="ECO:0000256" key="6">
    <source>
        <dbReference type="PROSITE-ProRule" id="PRU00175"/>
    </source>
</evidence>
<evidence type="ECO:0000256" key="1">
    <source>
        <dbReference type="ARBA" id="ARBA00000900"/>
    </source>
</evidence>
<evidence type="ECO:0000313" key="9">
    <source>
        <dbReference type="Proteomes" id="UP001151529"/>
    </source>
</evidence>
<protein>
    <recommendedName>
        <fullName evidence="2">RING-type E3 ubiquitin transferase</fullName>
        <ecNumber evidence="2">2.3.2.27</ecNumber>
    </recommendedName>
</protein>
<dbReference type="Pfam" id="PF13639">
    <property type="entry name" value="zf-RING_2"/>
    <property type="match status" value="1"/>
</dbReference>
<dbReference type="Gene3D" id="3.30.40.10">
    <property type="entry name" value="Zinc/RING finger domain, C3HC4 (zinc finger)"/>
    <property type="match status" value="1"/>
</dbReference>
<evidence type="ECO:0000256" key="3">
    <source>
        <dbReference type="ARBA" id="ARBA00022723"/>
    </source>
</evidence>
<keyword evidence="3" id="KW-0479">Metal-binding</keyword>
<keyword evidence="4 6" id="KW-0863">Zinc-finger</keyword>
<evidence type="ECO:0000256" key="4">
    <source>
        <dbReference type="ARBA" id="ARBA00022771"/>
    </source>
</evidence>
<dbReference type="OrthoDB" id="4348522at2759"/>
<feature type="domain" description="RING-type" evidence="7">
    <location>
        <begin position="325"/>
        <end position="368"/>
    </location>
</feature>
<evidence type="ECO:0000313" key="8">
    <source>
        <dbReference type="EMBL" id="KAJ6743338.1"/>
    </source>
</evidence>
<name>A0A9Q0ZQR0_SALVM</name>
<dbReference type="EC" id="2.3.2.27" evidence="2"/>
<comment type="catalytic activity">
    <reaction evidence="1">
        <text>S-ubiquitinyl-[E2 ubiquitin-conjugating enzyme]-L-cysteine + [acceptor protein]-L-lysine = [E2 ubiquitin-conjugating enzyme]-L-cysteine + N(6)-ubiquitinyl-[acceptor protein]-L-lysine.</text>
        <dbReference type="EC" id="2.3.2.27"/>
    </reaction>
</comment>
<organism evidence="8 9">
    <name type="scientific">Salix viminalis</name>
    <name type="common">Common osier</name>
    <name type="synonym">Basket willow</name>
    <dbReference type="NCBI Taxonomy" id="40686"/>
    <lineage>
        <taxon>Eukaryota</taxon>
        <taxon>Viridiplantae</taxon>
        <taxon>Streptophyta</taxon>
        <taxon>Embryophyta</taxon>
        <taxon>Tracheophyta</taxon>
        <taxon>Spermatophyta</taxon>
        <taxon>Magnoliopsida</taxon>
        <taxon>eudicotyledons</taxon>
        <taxon>Gunneridae</taxon>
        <taxon>Pentapetalae</taxon>
        <taxon>rosids</taxon>
        <taxon>fabids</taxon>
        <taxon>Malpighiales</taxon>
        <taxon>Salicaceae</taxon>
        <taxon>Saliceae</taxon>
        <taxon>Salix</taxon>
    </lineage>
</organism>